<dbReference type="PROSITE" id="PS51671">
    <property type="entry name" value="ACT"/>
    <property type="match status" value="1"/>
</dbReference>
<dbReference type="Pfam" id="PF13291">
    <property type="entry name" value="ACT_4"/>
    <property type="match status" value="1"/>
</dbReference>
<dbReference type="InterPro" id="IPR033655">
    <property type="entry name" value="TGS_RelA/SpoT"/>
</dbReference>
<comment type="similarity">
    <text evidence="1">Belongs to the RelA/SpoT family.</text>
</comment>
<dbReference type="AlphaFoldDB" id="W2C078"/>
<dbReference type="InterPro" id="IPR002912">
    <property type="entry name" value="ACT_dom"/>
</dbReference>
<dbReference type="Gene3D" id="1.10.3210.10">
    <property type="entry name" value="Hypothetical protein af1432"/>
    <property type="match status" value="1"/>
</dbReference>
<dbReference type="Gene3D" id="3.30.460.10">
    <property type="entry name" value="Beta Polymerase, domain 2"/>
    <property type="match status" value="1"/>
</dbReference>
<accession>W2C078</accession>
<feature type="domain" description="ACT" evidence="2">
    <location>
        <begin position="663"/>
        <end position="737"/>
    </location>
</feature>
<dbReference type="SUPFAM" id="SSF81271">
    <property type="entry name" value="TGS-like"/>
    <property type="match status" value="1"/>
</dbReference>
<sequence>MNTSPFFTPEEKREFFSAYRRLLSGLSSCLKPEDAPKMKALIRRVVALDCYGRDRNGINGLLRNINTAVIATHDIGLKRTPVIALLLYRPVMKEAITLDEVERTFDADVALMIRRLLKTSDLYARNTAVNSENFHHLLFSFAEDVRVILVMIADRLCMMRMGKQIRDDNDRIRLATEVSYLYAPLAHRLGLYTIKSELEDLSLKYIDPDRYQYIKQKLNETKRSRDRYIAEFIRPVREKLEQAGLHFDIKGRTKSIHSINNKLKKQHVEFEGIYDLFAIRIILDTPPEAERSECWRAYSIVTDMYQPNPKRMRDWLSVPKSNGYESLHITVLGPDKRWVEVQIRTRRMDEIAERGLAAHWKYKGVKEERGLDEFLSDVRAMLETQSADPMDLMKEFRTDLYQDEIYVFTPTGEVIKLAKGATVLDFAFAIHSKIGCGCISGKVNGKNVPIRHTLQNGDSVEVVTSPTQSPKRDWLTFVKTSKARSKIKQALREESAKAAEYAKELLQRRFKNRKIEVEEALLMRYIKKCGYKTVTDFYVDMAEGRRDANTVIEDYLEMERREHGETSEHTEIRSAEEFVAPSEPVESRSDVLVIDKNLTGVEYHLAKCCNPIFGDPIFGFVSTRGIKIHRTNCPNAQDMLSRFGYRTIQARWSGKGTDGYAVTLHIVGNDDLGIVTNITSVISKESGVMLRSINIDSVDGLFQGNFTVTVKDTASLSVLTKKLQAVRGVKNIERLNT</sequence>
<dbReference type="Pfam" id="PF02824">
    <property type="entry name" value="TGS"/>
    <property type="match status" value="1"/>
</dbReference>
<evidence type="ECO:0000256" key="1">
    <source>
        <dbReference type="ARBA" id="ARBA00007476"/>
    </source>
</evidence>
<dbReference type="EMBL" id="AYUF01000499">
    <property type="protein sequence ID" value="ETK00589.1"/>
    <property type="molecule type" value="Genomic_DNA"/>
</dbReference>
<dbReference type="PANTHER" id="PTHR21262">
    <property type="entry name" value="GUANOSINE-3',5'-BIS DIPHOSPHATE 3'-PYROPHOSPHOHYDROLASE"/>
    <property type="match status" value="1"/>
</dbReference>
<name>W2C078_9BACT</name>
<dbReference type="CDD" id="cd05399">
    <property type="entry name" value="NT_Rel-Spo_like"/>
    <property type="match status" value="1"/>
</dbReference>
<comment type="caution">
    <text evidence="4">The sequence shown here is derived from an EMBL/GenBank/DDBJ whole genome shotgun (WGS) entry which is preliminary data.</text>
</comment>
<dbReference type="Pfam" id="PF13328">
    <property type="entry name" value="HD_4"/>
    <property type="match status" value="1"/>
</dbReference>
<evidence type="ECO:0000313" key="4">
    <source>
        <dbReference type="EMBL" id="ETK00589.1"/>
    </source>
</evidence>
<dbReference type="Gene3D" id="3.10.20.30">
    <property type="match status" value="1"/>
</dbReference>
<evidence type="ECO:0000259" key="3">
    <source>
        <dbReference type="PROSITE" id="PS51880"/>
    </source>
</evidence>
<dbReference type="Gene3D" id="3.30.70.260">
    <property type="match status" value="1"/>
</dbReference>
<dbReference type="InterPro" id="IPR045865">
    <property type="entry name" value="ACT-like_dom_sf"/>
</dbReference>
<dbReference type="PROSITE" id="PS51880">
    <property type="entry name" value="TGS"/>
    <property type="match status" value="1"/>
</dbReference>
<evidence type="ECO:0000259" key="2">
    <source>
        <dbReference type="PROSITE" id="PS51671"/>
    </source>
</evidence>
<dbReference type="GO" id="GO:0015969">
    <property type="term" value="P:guanosine tetraphosphate metabolic process"/>
    <property type="evidence" value="ECO:0007669"/>
    <property type="project" value="InterPro"/>
</dbReference>
<dbReference type="FunFam" id="3.10.20.30:FF:000002">
    <property type="entry name" value="GTP pyrophosphokinase (RelA/SpoT)"/>
    <property type="match status" value="1"/>
</dbReference>
<dbReference type="InterPro" id="IPR043519">
    <property type="entry name" value="NT_sf"/>
</dbReference>
<feature type="domain" description="TGS" evidence="3">
    <location>
        <begin position="403"/>
        <end position="464"/>
    </location>
</feature>
<dbReference type="SUPFAM" id="SSF55021">
    <property type="entry name" value="ACT-like"/>
    <property type="match status" value="1"/>
</dbReference>
<protein>
    <submittedName>
        <fullName evidence="4">MFS transporter</fullName>
    </submittedName>
</protein>
<proteinExistence type="inferred from homology"/>
<dbReference type="SUPFAM" id="SSF81301">
    <property type="entry name" value="Nucleotidyltransferase"/>
    <property type="match status" value="1"/>
</dbReference>
<dbReference type="SMART" id="SM00954">
    <property type="entry name" value="RelA_SpoT"/>
    <property type="match status" value="1"/>
</dbReference>
<dbReference type="InterPro" id="IPR012675">
    <property type="entry name" value="Beta-grasp_dom_sf"/>
</dbReference>
<dbReference type="InterPro" id="IPR045600">
    <property type="entry name" value="RelA/SpoT_AH_RIS"/>
</dbReference>
<reference evidence="4 5" key="1">
    <citation type="submission" date="2013-11" db="EMBL/GenBank/DDBJ databases">
        <title>Single cell genomics of uncultured Tannerella BU063 (oral taxon 286).</title>
        <authorList>
            <person name="Beall C.J."/>
            <person name="Campbell A.G."/>
            <person name="Griffen A.L."/>
            <person name="Podar M."/>
            <person name="Leys E.J."/>
        </authorList>
    </citation>
    <scope>NUCLEOTIDE SEQUENCE [LARGE SCALE GENOMIC DNA]</scope>
    <source>
        <strain evidence="4">Cell 2</strain>
    </source>
</reference>
<dbReference type="GO" id="GO:0005886">
    <property type="term" value="C:plasma membrane"/>
    <property type="evidence" value="ECO:0007669"/>
    <property type="project" value="TreeGrafter"/>
</dbReference>
<dbReference type="Proteomes" id="UP000018837">
    <property type="component" value="Unassembled WGS sequence"/>
</dbReference>
<dbReference type="CDD" id="cd01668">
    <property type="entry name" value="TGS_RSH"/>
    <property type="match status" value="1"/>
</dbReference>
<dbReference type="InterPro" id="IPR007685">
    <property type="entry name" value="RelA_SpoT"/>
</dbReference>
<dbReference type="SUPFAM" id="SSF109604">
    <property type="entry name" value="HD-domain/PDEase-like"/>
    <property type="match status" value="1"/>
</dbReference>
<organism evidence="4 5">
    <name type="scientific">Tannerella sp. oral taxon BU063 isolate Cell 2</name>
    <dbReference type="NCBI Taxonomy" id="1411148"/>
    <lineage>
        <taxon>Bacteria</taxon>
        <taxon>Pseudomonadati</taxon>
        <taxon>Bacteroidota</taxon>
        <taxon>Bacteroidia</taxon>
        <taxon>Bacteroidales</taxon>
        <taxon>Tannerellaceae</taxon>
        <taxon>Tannerella</taxon>
    </lineage>
</organism>
<dbReference type="Pfam" id="PF19296">
    <property type="entry name" value="RelA_AH_RIS"/>
    <property type="match status" value="1"/>
</dbReference>
<dbReference type="Pfam" id="PF04607">
    <property type="entry name" value="RelA_SpoT"/>
    <property type="match status" value="1"/>
</dbReference>
<gene>
    <name evidence="4" type="ORF">N425_14245</name>
</gene>
<dbReference type="PANTHER" id="PTHR21262:SF31">
    <property type="entry name" value="GTP PYROPHOSPHOKINASE"/>
    <property type="match status" value="1"/>
</dbReference>
<dbReference type="InterPro" id="IPR012676">
    <property type="entry name" value="TGS-like"/>
</dbReference>
<dbReference type="InterPro" id="IPR004095">
    <property type="entry name" value="TGS"/>
</dbReference>
<evidence type="ECO:0000313" key="5">
    <source>
        <dbReference type="Proteomes" id="UP000018837"/>
    </source>
</evidence>
<dbReference type="PATRIC" id="fig|1411148.3.peg.2400"/>